<dbReference type="RefSeq" id="WP_154620133.1">
    <property type="nucleotide sequence ID" value="NZ_JBQHVT010000001.1"/>
</dbReference>
<feature type="domain" description="RecF/RecN/SMC N-terminal" evidence="11">
    <location>
        <begin position="1"/>
        <end position="504"/>
    </location>
</feature>
<keyword evidence="5 9" id="KW-0227">DNA damage</keyword>
<dbReference type="GO" id="GO:0005524">
    <property type="term" value="F:ATP binding"/>
    <property type="evidence" value="ECO:0007669"/>
    <property type="project" value="UniProtKB-KW"/>
</dbReference>
<dbReference type="CDD" id="cd03241">
    <property type="entry name" value="ABC_RecN"/>
    <property type="match status" value="2"/>
</dbReference>
<keyword evidence="7 9" id="KW-0234">DNA repair</keyword>
<dbReference type="NCBIfam" id="TIGR00634">
    <property type="entry name" value="recN"/>
    <property type="match status" value="1"/>
</dbReference>
<dbReference type="GO" id="GO:0006281">
    <property type="term" value="P:DNA repair"/>
    <property type="evidence" value="ECO:0007669"/>
    <property type="project" value="UniProtKB-KW"/>
</dbReference>
<dbReference type="InterPro" id="IPR027417">
    <property type="entry name" value="P-loop_NTPase"/>
</dbReference>
<dbReference type="Pfam" id="PF02463">
    <property type="entry name" value="SMC_N"/>
    <property type="match status" value="1"/>
</dbReference>
<evidence type="ECO:0000313" key="12">
    <source>
        <dbReference type="EMBL" id="MSV24364.1"/>
    </source>
</evidence>
<evidence type="ECO:0000256" key="4">
    <source>
        <dbReference type="ARBA" id="ARBA00022741"/>
    </source>
</evidence>
<keyword evidence="10" id="KW-0175">Coiled coil</keyword>
<dbReference type="InterPro" id="IPR003395">
    <property type="entry name" value="RecF/RecN/SMC_N"/>
</dbReference>
<sequence>MLKTLTVWNFALLEHVQVEFGPGLNILTGETGAGKSILIDSLGAILGHRISADSIRTGCDWLRVEAVFTLDDVSENLHALLTNQAIDDNEGLLIITRQVTRGGRSIVLVNGRHVTLTLLKQIGAFLVDIHGQNENLALLKEENQFSLLDQYDQTIQDSLHAYHAAYTGWQEKKRLLEQNVQNAREYAQRLDMLRWQDQEISAAHLQEQEDVQLETAIQKLSHAEKLTGFVEEAYDLLENGTQKGIGVLAALSQVSKNLEAMSRFDDSMSNMQEMVEEASITLQEVASDLRQYGESIEFRPDKLDTLQKRMDVIYRLRKKYGATISDILAHQKKVQQELHAIAHYDEDIAELEQDISAREKQMKQCAAVLSDQRIKAAKALSALIQNQLASLGMPDAVFRIDVQPSGKYMANGTDNVALLFSANRGETAKPLQKVASGGELSRIALAVKTVAASRDTSVPSMVFDEIDTGIGGRTAQMVAERIAQVAFYKQVLCITHLPQIACMADIHLYLSKISEENSVVTHVRTLSECERISEIARMASGADITSASLDNAREMVSHARTKKQQFAQKKQNNL</sequence>
<dbReference type="FunFam" id="3.40.50.300:FF:000319">
    <property type="entry name" value="DNA repair protein RecN"/>
    <property type="match status" value="1"/>
</dbReference>
<dbReference type="GO" id="GO:0006310">
    <property type="term" value="P:DNA recombination"/>
    <property type="evidence" value="ECO:0007669"/>
    <property type="project" value="InterPro"/>
</dbReference>
<comment type="caution">
    <text evidence="12">The sequence shown here is derived from an EMBL/GenBank/DDBJ whole genome shotgun (WGS) entry which is preliminary data.</text>
</comment>
<dbReference type="SUPFAM" id="SSF52540">
    <property type="entry name" value="P-loop containing nucleoside triphosphate hydrolases"/>
    <property type="match status" value="1"/>
</dbReference>
<keyword evidence="13" id="KW-1185">Reference proteome</keyword>
<gene>
    <name evidence="12" type="primary">recN</name>
    <name evidence="12" type="ORF">FYJ78_04025</name>
</gene>
<evidence type="ECO:0000256" key="5">
    <source>
        <dbReference type="ARBA" id="ARBA00022763"/>
    </source>
</evidence>
<dbReference type="FunFam" id="3.40.50.300:FF:000356">
    <property type="entry name" value="DNA repair protein RecN"/>
    <property type="match status" value="1"/>
</dbReference>
<comment type="similarity">
    <text evidence="2 9">Belongs to the RecN family.</text>
</comment>
<accession>A0A6I2UWD7</accession>
<dbReference type="Proteomes" id="UP000430222">
    <property type="component" value="Unassembled WGS sequence"/>
</dbReference>
<dbReference type="GO" id="GO:0043590">
    <property type="term" value="C:bacterial nucleoid"/>
    <property type="evidence" value="ECO:0007669"/>
    <property type="project" value="TreeGrafter"/>
</dbReference>
<reference evidence="12 13" key="1">
    <citation type="submission" date="2019-08" db="EMBL/GenBank/DDBJ databases">
        <title>In-depth cultivation of the pig gut microbiome towards novel bacterial diversity and tailored functional studies.</title>
        <authorList>
            <person name="Wylensek D."/>
            <person name="Hitch T.C.A."/>
            <person name="Clavel T."/>
        </authorList>
    </citation>
    <scope>NUCLEOTIDE SEQUENCE [LARGE SCALE GENOMIC DNA]</scope>
    <source>
        <strain evidence="13">WCA-380-WT-3B3</strain>
    </source>
</reference>
<evidence type="ECO:0000256" key="10">
    <source>
        <dbReference type="SAM" id="Coils"/>
    </source>
</evidence>
<proteinExistence type="inferred from homology"/>
<evidence type="ECO:0000259" key="11">
    <source>
        <dbReference type="Pfam" id="PF02463"/>
    </source>
</evidence>
<dbReference type="PANTHER" id="PTHR11059:SF0">
    <property type="entry name" value="DNA REPAIR PROTEIN RECN"/>
    <property type="match status" value="1"/>
</dbReference>
<evidence type="ECO:0000256" key="2">
    <source>
        <dbReference type="ARBA" id="ARBA00009441"/>
    </source>
</evidence>
<organism evidence="12 13">
    <name type="scientific">Selenomonas montiformis</name>
    <dbReference type="NCBI Taxonomy" id="2652285"/>
    <lineage>
        <taxon>Bacteria</taxon>
        <taxon>Bacillati</taxon>
        <taxon>Bacillota</taxon>
        <taxon>Negativicutes</taxon>
        <taxon>Selenomonadales</taxon>
        <taxon>Selenomonadaceae</taxon>
        <taxon>Selenomonas</taxon>
    </lineage>
</organism>
<keyword evidence="6" id="KW-0067">ATP-binding</keyword>
<dbReference type="GO" id="GO:0009432">
    <property type="term" value="P:SOS response"/>
    <property type="evidence" value="ECO:0007669"/>
    <property type="project" value="TreeGrafter"/>
</dbReference>
<dbReference type="AlphaFoldDB" id="A0A6I2UWD7"/>
<dbReference type="Gene3D" id="3.40.50.300">
    <property type="entry name" value="P-loop containing nucleotide triphosphate hydrolases"/>
    <property type="match status" value="2"/>
</dbReference>
<dbReference type="PIRSF" id="PIRSF003128">
    <property type="entry name" value="RecN"/>
    <property type="match status" value="1"/>
</dbReference>
<dbReference type="EMBL" id="VUNL01000003">
    <property type="protein sequence ID" value="MSV24364.1"/>
    <property type="molecule type" value="Genomic_DNA"/>
</dbReference>
<evidence type="ECO:0000256" key="6">
    <source>
        <dbReference type="ARBA" id="ARBA00022840"/>
    </source>
</evidence>
<name>A0A6I2UWD7_9FIRM</name>
<evidence type="ECO:0000256" key="1">
    <source>
        <dbReference type="ARBA" id="ARBA00003618"/>
    </source>
</evidence>
<dbReference type="InterPro" id="IPR004604">
    <property type="entry name" value="DNA_recomb/repair_RecN"/>
</dbReference>
<evidence type="ECO:0000313" key="13">
    <source>
        <dbReference type="Proteomes" id="UP000430222"/>
    </source>
</evidence>
<evidence type="ECO:0000256" key="9">
    <source>
        <dbReference type="PIRNR" id="PIRNR003128"/>
    </source>
</evidence>
<comment type="function">
    <text evidence="1 9">May be involved in recombinational repair of damaged DNA.</text>
</comment>
<dbReference type="PANTHER" id="PTHR11059">
    <property type="entry name" value="DNA REPAIR PROTEIN RECN"/>
    <property type="match status" value="1"/>
</dbReference>
<evidence type="ECO:0000256" key="3">
    <source>
        <dbReference type="ARBA" id="ARBA00021315"/>
    </source>
</evidence>
<feature type="coiled-coil region" evidence="10">
    <location>
        <begin position="334"/>
        <end position="368"/>
    </location>
</feature>
<protein>
    <recommendedName>
        <fullName evidence="3 9">DNA repair protein RecN</fullName>
    </recommendedName>
    <alternativeName>
        <fullName evidence="8 9">Recombination protein N</fullName>
    </alternativeName>
</protein>
<evidence type="ECO:0000256" key="7">
    <source>
        <dbReference type="ARBA" id="ARBA00023204"/>
    </source>
</evidence>
<evidence type="ECO:0000256" key="8">
    <source>
        <dbReference type="ARBA" id="ARBA00033408"/>
    </source>
</evidence>
<keyword evidence="4" id="KW-0547">Nucleotide-binding</keyword>